<dbReference type="Proteomes" id="UP000076798">
    <property type="component" value="Unassembled WGS sequence"/>
</dbReference>
<evidence type="ECO:0000313" key="3">
    <source>
        <dbReference type="Proteomes" id="UP000076798"/>
    </source>
</evidence>
<dbReference type="SUPFAM" id="SSF53474">
    <property type="entry name" value="alpha/beta-Hydrolases"/>
    <property type="match status" value="1"/>
</dbReference>
<dbReference type="OrthoDB" id="284184at2759"/>
<reference evidence="2 3" key="1">
    <citation type="journal article" date="2016" name="Mol. Biol. Evol.">
        <title>Comparative Genomics of Early-Diverging Mushroom-Forming Fungi Provides Insights into the Origins of Lignocellulose Decay Capabilities.</title>
        <authorList>
            <person name="Nagy L.G."/>
            <person name="Riley R."/>
            <person name="Tritt A."/>
            <person name="Adam C."/>
            <person name="Daum C."/>
            <person name="Floudas D."/>
            <person name="Sun H."/>
            <person name="Yadav J.S."/>
            <person name="Pangilinan J."/>
            <person name="Larsson K.H."/>
            <person name="Matsuura K."/>
            <person name="Barry K."/>
            <person name="Labutti K."/>
            <person name="Kuo R."/>
            <person name="Ohm R.A."/>
            <person name="Bhattacharya S.S."/>
            <person name="Shirouzu T."/>
            <person name="Yoshinaga Y."/>
            <person name="Martin F.M."/>
            <person name="Grigoriev I.V."/>
            <person name="Hibbett D.S."/>
        </authorList>
    </citation>
    <scope>NUCLEOTIDE SEQUENCE [LARGE SCALE GENOMIC DNA]</scope>
    <source>
        <strain evidence="2 3">HHB10207 ss-3</strain>
    </source>
</reference>
<protein>
    <submittedName>
        <fullName evidence="2">Alpha/beta-hydrolase</fullName>
    </submittedName>
</protein>
<evidence type="ECO:0000313" key="2">
    <source>
        <dbReference type="EMBL" id="KZT37795.1"/>
    </source>
</evidence>
<dbReference type="GO" id="GO:0016787">
    <property type="term" value="F:hydrolase activity"/>
    <property type="evidence" value="ECO:0007669"/>
    <property type="project" value="UniProtKB-KW"/>
</dbReference>
<dbReference type="AlphaFoldDB" id="A0A166CTG4"/>
<accession>A0A166CTG4</accession>
<dbReference type="Pfam" id="PF00561">
    <property type="entry name" value="Abhydrolase_1"/>
    <property type="match status" value="1"/>
</dbReference>
<feature type="domain" description="AB hydrolase-1" evidence="1">
    <location>
        <begin position="72"/>
        <end position="331"/>
    </location>
</feature>
<sequence>MLTIDPSRVYRTPDSALQDLPGFPYVPRYEYYHGLRYALIDETSPYVFHDGRQIPIEQFQDAGKEVHWETYLCFHGQPTWSYLYRKMIPVFLNRAPPKGSSSARKYVRRRVLAPDYIGFGRSDKPIDDEVYTWHLHHDFLIQFIIRQVLGEAPSSQGGDVIGVMQDWGGILGLTLPAIFPTLFTHLLVMNTSLCIGLPPSKGWLQFRDFIARSPDVNVGPVIGRGSKHLSKEEVAAYDAPHPTKESKAGVRRFPPLVPIRPGMAGVASGYAAMAFFNHLPRSSIRPFVAIGVADPVLGVPVMEDLISQNFASTLGCFVMNIQEAGHFVQEWGGPIAEKAIDTWAWAKDGEEGEATKRVEGVEWREPKMDLKAEVEKTKSKL</sequence>
<dbReference type="Gene3D" id="3.40.50.1820">
    <property type="entry name" value="alpha/beta hydrolase"/>
    <property type="match status" value="1"/>
</dbReference>
<gene>
    <name evidence="2" type="ORF">SISSUDRAFT_1047999</name>
</gene>
<keyword evidence="3" id="KW-1185">Reference proteome</keyword>
<keyword evidence="2" id="KW-0378">Hydrolase</keyword>
<evidence type="ECO:0000259" key="1">
    <source>
        <dbReference type="Pfam" id="PF00561"/>
    </source>
</evidence>
<dbReference type="PANTHER" id="PTHR43329">
    <property type="entry name" value="EPOXIDE HYDROLASE"/>
    <property type="match status" value="1"/>
</dbReference>
<proteinExistence type="predicted"/>
<dbReference type="EMBL" id="KV428076">
    <property type="protein sequence ID" value="KZT37795.1"/>
    <property type="molecule type" value="Genomic_DNA"/>
</dbReference>
<dbReference type="InterPro" id="IPR029058">
    <property type="entry name" value="AB_hydrolase_fold"/>
</dbReference>
<organism evidence="2 3">
    <name type="scientific">Sistotremastrum suecicum HHB10207 ss-3</name>
    <dbReference type="NCBI Taxonomy" id="1314776"/>
    <lineage>
        <taxon>Eukaryota</taxon>
        <taxon>Fungi</taxon>
        <taxon>Dikarya</taxon>
        <taxon>Basidiomycota</taxon>
        <taxon>Agaricomycotina</taxon>
        <taxon>Agaricomycetes</taxon>
        <taxon>Sistotremastrales</taxon>
        <taxon>Sistotremastraceae</taxon>
        <taxon>Sistotremastrum</taxon>
    </lineage>
</organism>
<dbReference type="InterPro" id="IPR000073">
    <property type="entry name" value="AB_hydrolase_1"/>
</dbReference>
<dbReference type="STRING" id="1314776.A0A166CTG4"/>
<name>A0A166CTG4_9AGAM</name>